<keyword evidence="2" id="KW-0418">Kinase</keyword>
<dbReference type="EMBL" id="BBMS01000114">
    <property type="protein sequence ID" value="GAL30838.1"/>
    <property type="molecule type" value="Genomic_DNA"/>
</dbReference>
<reference evidence="3" key="1">
    <citation type="submission" date="2014-09" db="EMBL/GenBank/DDBJ databases">
        <title>Vibrio variabilis JCM 19239. (C206) whole genome shotgun sequence.</title>
        <authorList>
            <person name="Sawabe T."/>
            <person name="Meirelles P."/>
            <person name="Nakanishi M."/>
            <person name="Sayaka M."/>
            <person name="Hattori M."/>
            <person name="Ohkuma M."/>
        </authorList>
    </citation>
    <scope>NUCLEOTIDE SEQUENCE [LARGE SCALE GENOMIC DNA]</scope>
    <source>
        <strain evidence="3">JCM 19239</strain>
    </source>
</reference>
<sequence length="49" mass="5614">MVIKESLKKKSIIALAVYLALFIAIFGSITYWVVESPVRAKLEQTRYPK</sequence>
<evidence type="ECO:0000313" key="3">
    <source>
        <dbReference type="Proteomes" id="UP000029223"/>
    </source>
</evidence>
<accession>A0ABQ0JPZ6</accession>
<evidence type="ECO:0000256" key="1">
    <source>
        <dbReference type="SAM" id="Phobius"/>
    </source>
</evidence>
<gene>
    <name evidence="2" type="ORF">JCM19239_2791</name>
</gene>
<keyword evidence="1" id="KW-0812">Transmembrane</keyword>
<protein>
    <submittedName>
        <fullName evidence="2">Sensor histidine kinase</fullName>
    </submittedName>
</protein>
<keyword evidence="2" id="KW-0808">Transferase</keyword>
<comment type="caution">
    <text evidence="2">The sequence shown here is derived from an EMBL/GenBank/DDBJ whole genome shotgun (WGS) entry which is preliminary data.</text>
</comment>
<dbReference type="Proteomes" id="UP000029223">
    <property type="component" value="Unassembled WGS sequence"/>
</dbReference>
<proteinExistence type="predicted"/>
<name>A0ABQ0JPZ6_9VIBR</name>
<dbReference type="GO" id="GO:0016301">
    <property type="term" value="F:kinase activity"/>
    <property type="evidence" value="ECO:0007669"/>
    <property type="project" value="UniProtKB-KW"/>
</dbReference>
<keyword evidence="3" id="KW-1185">Reference proteome</keyword>
<feature type="transmembrane region" description="Helical" evidence="1">
    <location>
        <begin position="12"/>
        <end position="34"/>
    </location>
</feature>
<organism evidence="2 3">
    <name type="scientific">Vibrio variabilis</name>
    <dbReference type="NCBI Taxonomy" id="990271"/>
    <lineage>
        <taxon>Bacteria</taxon>
        <taxon>Pseudomonadati</taxon>
        <taxon>Pseudomonadota</taxon>
        <taxon>Gammaproteobacteria</taxon>
        <taxon>Vibrionales</taxon>
        <taxon>Vibrionaceae</taxon>
        <taxon>Vibrio</taxon>
    </lineage>
</organism>
<keyword evidence="1" id="KW-0472">Membrane</keyword>
<keyword evidence="1" id="KW-1133">Transmembrane helix</keyword>
<evidence type="ECO:0000313" key="2">
    <source>
        <dbReference type="EMBL" id="GAL30838.1"/>
    </source>
</evidence>